<feature type="domain" description="Integrase catalytic" evidence="1">
    <location>
        <begin position="1"/>
        <end position="165"/>
    </location>
</feature>
<proteinExistence type="predicted"/>
<dbReference type="EMBL" id="FRBI01000027">
    <property type="protein sequence ID" value="SHN22621.1"/>
    <property type="molecule type" value="Genomic_DNA"/>
</dbReference>
<dbReference type="PROSITE" id="PS50994">
    <property type="entry name" value="INTEGRASE"/>
    <property type="match status" value="1"/>
</dbReference>
<sequence length="420" mass="46243">MQVAAGQERVLPVLVITLGFSRFMAATMIPTRQGGDILSGMWSLIHGIGRVTRTLVWDREAAIAGTGRVTVPAAAFAGRWPLRSNWPLPRDPEYKGLVERNSQYLETSFLPVRQFASPADFNGQLDQWLLRANTRTVRSIQGRRADLLETDYLSMLPLPPVTPPVGLDHLLCTKSSAWVRGLRRAVAGGLGSEGEQDHCGSGMRTALETLRAASRARLTPARPATGSRGVAGLAQMSYRQIHAHGRHVHGHSDLRVLSLRGVRVLTLTPIERDMHRLLRSLAKAGDPVDPFSACIGYKEFVQRVDPHGLDPYTSQGQMRGLYPKLGHISVYEHQHGRPLLSALVIRKATGRPGNGFAELASQLGFEAAEDAGFWEHQVAQTVRFWSADDPVMLMDSAMDQVLKDLDSIKRAVRRLAARTP</sequence>
<reference evidence="2 3" key="1">
    <citation type="submission" date="2016-11" db="EMBL/GenBank/DDBJ databases">
        <authorList>
            <person name="Jaros S."/>
            <person name="Januszkiewicz K."/>
            <person name="Wedrychowicz H."/>
        </authorList>
    </citation>
    <scope>NUCLEOTIDE SEQUENCE [LARGE SCALE GENOMIC DNA]</scope>
    <source>
        <strain evidence="2 3">CGMCC 4.2025</strain>
    </source>
</reference>
<gene>
    <name evidence="2" type="ORF">SAMN05216499_12723</name>
</gene>
<dbReference type="InterPro" id="IPR001584">
    <property type="entry name" value="Integrase_cat-core"/>
</dbReference>
<dbReference type="PANTHER" id="PTHR35004">
    <property type="entry name" value="TRANSPOSASE RV3428C-RELATED"/>
    <property type="match status" value="1"/>
</dbReference>
<dbReference type="PANTHER" id="PTHR35004:SF8">
    <property type="entry name" value="TRANSPOSASE RV3428C-RELATED"/>
    <property type="match status" value="1"/>
</dbReference>
<evidence type="ECO:0000313" key="3">
    <source>
        <dbReference type="Proteomes" id="UP000184111"/>
    </source>
</evidence>
<dbReference type="Proteomes" id="UP000184111">
    <property type="component" value="Unassembled WGS sequence"/>
</dbReference>
<protein>
    <recommendedName>
        <fullName evidence="1">Integrase catalytic domain-containing protein</fullName>
    </recommendedName>
</protein>
<accession>A0A1M7PY41</accession>
<keyword evidence="3" id="KW-1185">Reference proteome</keyword>
<dbReference type="GO" id="GO:0015074">
    <property type="term" value="P:DNA integration"/>
    <property type="evidence" value="ECO:0007669"/>
    <property type="project" value="InterPro"/>
</dbReference>
<dbReference type="STRING" id="310782.SAMN05216499_12723"/>
<evidence type="ECO:0000313" key="2">
    <source>
        <dbReference type="EMBL" id="SHN22621.1"/>
    </source>
</evidence>
<evidence type="ECO:0000259" key="1">
    <source>
        <dbReference type="PROSITE" id="PS50994"/>
    </source>
</evidence>
<name>A0A1M7PY41_9ACTN</name>
<organism evidence="2 3">
    <name type="scientific">Actinacidiphila paucisporea</name>
    <dbReference type="NCBI Taxonomy" id="310782"/>
    <lineage>
        <taxon>Bacteria</taxon>
        <taxon>Bacillati</taxon>
        <taxon>Actinomycetota</taxon>
        <taxon>Actinomycetes</taxon>
        <taxon>Kitasatosporales</taxon>
        <taxon>Streptomycetaceae</taxon>
        <taxon>Actinacidiphila</taxon>
    </lineage>
</organism>
<dbReference type="AlphaFoldDB" id="A0A1M7PY41"/>